<evidence type="ECO:0000256" key="4">
    <source>
        <dbReference type="ARBA" id="ARBA00022989"/>
    </source>
</evidence>
<comment type="subcellular location">
    <subcellularLocation>
        <location evidence="1">Cell membrane</location>
        <topology evidence="1">Multi-pass membrane protein</topology>
    </subcellularLocation>
</comment>
<sequence length="453" mass="46451">MRERGGLWRLADYRWWFAADTSGALSGSVIAFAMPMIVLAMTGSSLVALIVEAGCVVVQTLVGLIGGVVQDRYDRKALMMVWGLSGFVLYGVSAALIVVAIGSGSASDAARPLASAPWAVGAMILLVLLFSVRDGLLENTSNAMLRGVVPDADLPHAMAVNDARDSTVTLVGGPFGGMLMALGRAVPFVAGALLGAVGALSAWRIAHYWHRDPAATQSDSSDSSVLSKAGDDETGDALPRFRDAFGGLIWLLKDPFQRHLSIAAAAAAGAGNAILLLTTIEASQGGTRVISAGFVDAATSVGTLVGALVASRLIDSIRSGALVAAMFAMLAVGFLGAALAPSMPVKVAFVVCAVLAMPAGNAVLGGLSNLLVGKDKLGRIEAGGTLLQYGAYGLALAMSGMGMQWLGYRGTCLALAGVIAAAAVYALSMRALLTLPTPDHWGDHVTAWHIATF</sequence>
<keyword evidence="4 7" id="KW-1133">Transmembrane helix</keyword>
<evidence type="ECO:0000313" key="8">
    <source>
        <dbReference type="EMBL" id="KAA8816668.1"/>
    </source>
</evidence>
<feature type="transmembrane region" description="Helical" evidence="7">
    <location>
        <begin position="292"/>
        <end position="314"/>
    </location>
</feature>
<gene>
    <name evidence="8" type="ORF">EMB92_06580</name>
</gene>
<evidence type="ECO:0000256" key="2">
    <source>
        <dbReference type="ARBA" id="ARBA00022475"/>
    </source>
</evidence>
<feature type="transmembrane region" description="Helical" evidence="7">
    <location>
        <begin position="347"/>
        <end position="367"/>
    </location>
</feature>
<dbReference type="EMBL" id="RZJP01000002">
    <property type="protein sequence ID" value="KAA8816668.1"/>
    <property type="molecule type" value="Genomic_DNA"/>
</dbReference>
<accession>A0A5M9ZD59</accession>
<protein>
    <submittedName>
        <fullName evidence="8">MFS transporter</fullName>
    </submittedName>
</protein>
<reference evidence="8 9" key="1">
    <citation type="journal article" date="2019" name="Syst. Appl. Microbiol.">
        <title>Characterization of Bifidobacterium species in feaces of the Egyptian fruit bat: Description of B. vespertilionis sp. nov. and B. rousetti sp. nov.</title>
        <authorList>
            <person name="Modesto M."/>
            <person name="Satti M."/>
            <person name="Watanabe K."/>
            <person name="Puglisi E."/>
            <person name="Morelli L."/>
            <person name="Huang C.-H."/>
            <person name="Liou J.-S."/>
            <person name="Miyashita M."/>
            <person name="Tamura T."/>
            <person name="Saito S."/>
            <person name="Mori K."/>
            <person name="Huang L."/>
            <person name="Sciavilla P."/>
            <person name="Sandri C."/>
            <person name="Spiezio C."/>
            <person name="Vitali F."/>
            <person name="Cavalieri D."/>
            <person name="Perpetuini G."/>
            <person name="Tofalo R."/>
            <person name="Bonetti A."/>
            <person name="Arita M."/>
            <person name="Mattarelli P."/>
        </authorList>
    </citation>
    <scope>NUCLEOTIDE SEQUENCE [LARGE SCALE GENOMIC DNA]</scope>
    <source>
        <strain evidence="8 9">RST27</strain>
    </source>
</reference>
<feature type="transmembrane region" description="Helical" evidence="7">
    <location>
        <begin position="21"/>
        <end position="40"/>
    </location>
</feature>
<keyword evidence="5 7" id="KW-0472">Membrane</keyword>
<comment type="caution">
    <text evidence="8">The sequence shown here is derived from an EMBL/GenBank/DDBJ whole genome shotgun (WGS) entry which is preliminary data.</text>
</comment>
<feature type="transmembrane region" description="Helical" evidence="7">
    <location>
        <begin position="387"/>
        <end position="406"/>
    </location>
</feature>
<evidence type="ECO:0000256" key="1">
    <source>
        <dbReference type="ARBA" id="ARBA00004651"/>
    </source>
</evidence>
<feature type="transmembrane region" description="Helical" evidence="7">
    <location>
        <begin position="46"/>
        <end position="69"/>
    </location>
</feature>
<dbReference type="PANTHER" id="PTHR23513">
    <property type="entry name" value="INTEGRAL MEMBRANE EFFLUX PROTEIN-RELATED"/>
    <property type="match status" value="1"/>
</dbReference>
<feature type="transmembrane region" description="Helical" evidence="7">
    <location>
        <begin position="320"/>
        <end position="340"/>
    </location>
</feature>
<feature type="transmembrane region" description="Helical" evidence="7">
    <location>
        <begin position="260"/>
        <end position="280"/>
    </location>
</feature>
<evidence type="ECO:0000256" key="7">
    <source>
        <dbReference type="SAM" id="Phobius"/>
    </source>
</evidence>
<feature type="transmembrane region" description="Helical" evidence="7">
    <location>
        <begin position="113"/>
        <end position="132"/>
    </location>
</feature>
<name>A0A5M9ZD59_9BIFI</name>
<evidence type="ECO:0000313" key="9">
    <source>
        <dbReference type="Proteomes" id="UP000326060"/>
    </source>
</evidence>
<keyword evidence="3 7" id="KW-0812">Transmembrane</keyword>
<dbReference type="AlphaFoldDB" id="A0A5M9ZD59"/>
<dbReference type="SUPFAM" id="SSF103473">
    <property type="entry name" value="MFS general substrate transporter"/>
    <property type="match status" value="1"/>
</dbReference>
<evidence type="ECO:0000256" key="6">
    <source>
        <dbReference type="SAM" id="MobiDB-lite"/>
    </source>
</evidence>
<dbReference type="Proteomes" id="UP000326060">
    <property type="component" value="Unassembled WGS sequence"/>
</dbReference>
<feature type="transmembrane region" description="Helical" evidence="7">
    <location>
        <begin position="81"/>
        <end position="101"/>
    </location>
</feature>
<dbReference type="PANTHER" id="PTHR23513:SF11">
    <property type="entry name" value="STAPHYLOFERRIN A TRANSPORTER"/>
    <property type="match status" value="1"/>
</dbReference>
<dbReference type="GO" id="GO:0005886">
    <property type="term" value="C:plasma membrane"/>
    <property type="evidence" value="ECO:0007669"/>
    <property type="project" value="UniProtKB-SubCell"/>
</dbReference>
<feature type="region of interest" description="Disordered" evidence="6">
    <location>
        <begin position="214"/>
        <end position="233"/>
    </location>
</feature>
<organism evidence="8 9">
    <name type="scientific">Bifidobacterium callitrichos</name>
    <dbReference type="NCBI Taxonomy" id="762209"/>
    <lineage>
        <taxon>Bacteria</taxon>
        <taxon>Bacillati</taxon>
        <taxon>Actinomycetota</taxon>
        <taxon>Actinomycetes</taxon>
        <taxon>Bifidobacteriales</taxon>
        <taxon>Bifidobacteriaceae</taxon>
        <taxon>Bifidobacterium</taxon>
    </lineage>
</organism>
<dbReference type="Gene3D" id="1.20.1250.20">
    <property type="entry name" value="MFS general substrate transporter like domains"/>
    <property type="match status" value="1"/>
</dbReference>
<dbReference type="InterPro" id="IPR036259">
    <property type="entry name" value="MFS_trans_sf"/>
</dbReference>
<feature type="transmembrane region" description="Helical" evidence="7">
    <location>
        <begin position="413"/>
        <end position="433"/>
    </location>
</feature>
<feature type="transmembrane region" description="Helical" evidence="7">
    <location>
        <begin position="185"/>
        <end position="206"/>
    </location>
</feature>
<keyword evidence="2" id="KW-1003">Cell membrane</keyword>
<proteinExistence type="predicted"/>
<evidence type="ECO:0000256" key="5">
    <source>
        <dbReference type="ARBA" id="ARBA00023136"/>
    </source>
</evidence>
<evidence type="ECO:0000256" key="3">
    <source>
        <dbReference type="ARBA" id="ARBA00022692"/>
    </source>
</evidence>